<evidence type="ECO:0000313" key="2">
    <source>
        <dbReference type="EMBL" id="QHS89547.1"/>
    </source>
</evidence>
<dbReference type="InterPro" id="IPR021775">
    <property type="entry name" value="DUF3339"/>
</dbReference>
<feature type="transmembrane region" description="Helical" evidence="1">
    <location>
        <begin position="35"/>
        <end position="52"/>
    </location>
</feature>
<proteinExistence type="predicted"/>
<dbReference type="EMBL" id="MN739112">
    <property type="protein sequence ID" value="QHS89547.1"/>
    <property type="molecule type" value="Genomic_DNA"/>
</dbReference>
<keyword evidence="1" id="KW-0812">Transmembrane</keyword>
<organism evidence="2">
    <name type="scientific">viral metagenome</name>
    <dbReference type="NCBI Taxonomy" id="1070528"/>
    <lineage>
        <taxon>unclassified sequences</taxon>
        <taxon>metagenomes</taxon>
        <taxon>organismal metagenomes</taxon>
    </lineage>
</organism>
<sequence>MLYLAALLFIVLSPGVLLTLPAGSKGVFMSGQTSLLAVLVHAVVFYFALPVVHRLVAGYEGFNGSATVCGSGTMMCSKPGSANNGKCIAPPATC</sequence>
<reference evidence="2" key="1">
    <citation type="journal article" date="2020" name="Nature">
        <title>Giant virus diversity and host interactions through global metagenomics.</title>
        <authorList>
            <person name="Schulz F."/>
            <person name="Roux S."/>
            <person name="Paez-Espino D."/>
            <person name="Jungbluth S."/>
            <person name="Walsh D.A."/>
            <person name="Denef V.J."/>
            <person name="McMahon K.D."/>
            <person name="Konstantinidis K.T."/>
            <person name="Eloe-Fadrosh E.A."/>
            <person name="Kyrpides N.C."/>
            <person name="Woyke T."/>
        </authorList>
    </citation>
    <scope>NUCLEOTIDE SEQUENCE</scope>
    <source>
        <strain evidence="2">GVMAG-M-3300010158-60</strain>
    </source>
</reference>
<accession>A0A6C0BBB3</accession>
<evidence type="ECO:0000256" key="1">
    <source>
        <dbReference type="SAM" id="Phobius"/>
    </source>
</evidence>
<keyword evidence="1" id="KW-0472">Membrane</keyword>
<keyword evidence="1" id="KW-1133">Transmembrane helix</keyword>
<dbReference type="AlphaFoldDB" id="A0A6C0BBB3"/>
<name>A0A6C0BBB3_9ZZZZ</name>
<protein>
    <submittedName>
        <fullName evidence="2">Uncharacterized protein</fullName>
    </submittedName>
</protein>
<dbReference type="Pfam" id="PF11820">
    <property type="entry name" value="DUF3339"/>
    <property type="match status" value="1"/>
</dbReference>